<dbReference type="Proteomes" id="UP001057279">
    <property type="component" value="Linkage Group LG13"/>
</dbReference>
<sequence length="661" mass="74424">MNTRDRVVSGNAGLLSAAAVSNMATRGHCWTLVIPQCFEDVSTAGPRNSLEGPTVMEFMSTGSDNKEELDLLMKHLNVSDVIDIMENLYASEEPAVYEPSLLTMCQDSNHNEEERSESLLLSGQEGPWLSSVRYGTVEDLLAFANHISNTAKRLYRCRPQESGILLNMVITPQNGRYQIDSDVLLIPWKLTYRNIGSDFIPRGAFGKVYLAQDIKTKKRMACKLIPVDQFKPSDVEIQACFRHENIAELYGAVLWGETVHLFMEAGEGGSVLEKLESCGPMREFEIIWVTKHVLKGLDFLHSKKVIHHDIKPSNIVFMSTKAVLVDFGLSVQMTEEIYFPKDLRGTEIYMSPEVILCRGHSTKADIYSLGATLIHMQTGTPPWVKRYPRSAYPSYLYIIHKQAPPLEDIAEDCSPGMRELIEAALERNPNHRPRAADLLKHEALNPPREDQPRCQSLDSALFERKRLLSRKELELPENIADSSCAGSTEESEMLKRQRSLYIDLGALAGYFNLVRGPPTLEISTYTSLVPFSSLLHACYSLYPEESSQYHNFDIRPLTLNHTVKEDGQHRLLLDNAGQERIMAPAWRKYQITLTEEKEQVSPRLTHTILGLGTEGTISVKAMQSLGRSTAQTQESLKGHVRSLLICLRPDYIVTNPVDECL</sequence>
<organism evidence="1 2">
    <name type="scientific">Ovis ammon polii x Ovis aries</name>
    <dbReference type="NCBI Taxonomy" id="2918886"/>
    <lineage>
        <taxon>Eukaryota</taxon>
        <taxon>Metazoa</taxon>
        <taxon>Chordata</taxon>
        <taxon>Craniata</taxon>
        <taxon>Vertebrata</taxon>
        <taxon>Euteleostomi</taxon>
        <taxon>Mammalia</taxon>
        <taxon>Eutheria</taxon>
        <taxon>Laurasiatheria</taxon>
        <taxon>Artiodactyla</taxon>
        <taxon>Ruminantia</taxon>
        <taxon>Pecora</taxon>
        <taxon>Bovidae</taxon>
        <taxon>Caprinae</taxon>
        <taxon>Ovis</taxon>
    </lineage>
</organism>
<name>A0ACB9UPJ0_9CETA</name>
<evidence type="ECO:0000313" key="1">
    <source>
        <dbReference type="EMBL" id="KAI4575408.1"/>
    </source>
</evidence>
<accession>A0ACB9UPJ0</accession>
<dbReference type="EMBL" id="CM043038">
    <property type="protein sequence ID" value="KAI4575408.1"/>
    <property type="molecule type" value="Genomic_DNA"/>
</dbReference>
<reference evidence="1" key="1">
    <citation type="submission" date="2022-03" db="EMBL/GenBank/DDBJ databases">
        <title>Genomic analyses of argali, domestic sheep and their hybrids provide insights into chromosomal evolution, heterosis and genetic basis of agronomic traits.</title>
        <authorList>
            <person name="Li M."/>
        </authorList>
    </citation>
    <scope>NUCLEOTIDE SEQUENCE</scope>
    <source>
        <strain evidence="1">F1 hybrid</strain>
    </source>
</reference>
<keyword evidence="2" id="KW-1185">Reference proteome</keyword>
<protein>
    <submittedName>
        <fullName evidence="1">Uncharacterized protein</fullName>
    </submittedName>
</protein>
<gene>
    <name evidence="1" type="ORF">MJG53_011611</name>
</gene>
<evidence type="ECO:0000313" key="2">
    <source>
        <dbReference type="Proteomes" id="UP001057279"/>
    </source>
</evidence>
<proteinExistence type="predicted"/>
<comment type="caution">
    <text evidence="1">The sequence shown here is derived from an EMBL/GenBank/DDBJ whole genome shotgun (WGS) entry which is preliminary data.</text>
</comment>